<keyword evidence="1" id="KW-0472">Membrane</keyword>
<proteinExistence type="predicted"/>
<protein>
    <submittedName>
        <fullName evidence="2">Uncharacterized protein</fullName>
    </submittedName>
</protein>
<evidence type="ECO:0000313" key="2">
    <source>
        <dbReference type="EMBL" id="SKC72001.1"/>
    </source>
</evidence>
<dbReference type="Proteomes" id="UP000190285">
    <property type="component" value="Unassembled WGS sequence"/>
</dbReference>
<evidence type="ECO:0000313" key="3">
    <source>
        <dbReference type="Proteomes" id="UP000190285"/>
    </source>
</evidence>
<dbReference type="AlphaFoldDB" id="A0A1T5L7P8"/>
<accession>A0A1T5L7P8</accession>
<organism evidence="2 3">
    <name type="scientific">Maledivibacter halophilus</name>
    <dbReference type="NCBI Taxonomy" id="36842"/>
    <lineage>
        <taxon>Bacteria</taxon>
        <taxon>Bacillati</taxon>
        <taxon>Bacillota</taxon>
        <taxon>Clostridia</taxon>
        <taxon>Peptostreptococcales</taxon>
        <taxon>Caminicellaceae</taxon>
        <taxon>Maledivibacter</taxon>
    </lineage>
</organism>
<keyword evidence="1" id="KW-0812">Transmembrane</keyword>
<name>A0A1T5L7P8_9FIRM</name>
<dbReference type="EMBL" id="FUZT01000006">
    <property type="protein sequence ID" value="SKC72001.1"/>
    <property type="molecule type" value="Genomic_DNA"/>
</dbReference>
<sequence>MIIFKNTISLMFGSILSFTVFHIIFNLLFSGDLIFKKIKLKPFKICIILSFISFIGALVISFTNIERSIVSAFVGGISCFLVPFQKRNSSS</sequence>
<keyword evidence="1" id="KW-1133">Transmembrane helix</keyword>
<keyword evidence="3" id="KW-1185">Reference proteome</keyword>
<feature type="transmembrane region" description="Helical" evidence="1">
    <location>
        <begin position="42"/>
        <end position="62"/>
    </location>
</feature>
<dbReference type="RefSeq" id="WP_079492056.1">
    <property type="nucleotide sequence ID" value="NZ_FUZT01000006.1"/>
</dbReference>
<feature type="transmembrane region" description="Helical" evidence="1">
    <location>
        <begin position="12"/>
        <end position="35"/>
    </location>
</feature>
<gene>
    <name evidence="2" type="ORF">SAMN02194393_02547</name>
</gene>
<evidence type="ECO:0000256" key="1">
    <source>
        <dbReference type="SAM" id="Phobius"/>
    </source>
</evidence>
<reference evidence="2 3" key="1">
    <citation type="submission" date="2017-02" db="EMBL/GenBank/DDBJ databases">
        <authorList>
            <person name="Peterson S.W."/>
        </authorList>
    </citation>
    <scope>NUCLEOTIDE SEQUENCE [LARGE SCALE GENOMIC DNA]</scope>
    <source>
        <strain evidence="2 3">M1</strain>
    </source>
</reference>